<accession>A0ABN8SGA4</accession>
<comment type="caution">
    <text evidence="4">The sequence shown here is derived from an EMBL/GenBank/DDBJ whole genome shotgun (WGS) entry which is preliminary data.</text>
</comment>
<dbReference type="Proteomes" id="UP001159427">
    <property type="component" value="Unassembled WGS sequence"/>
</dbReference>
<feature type="domain" description="Ig-like" evidence="3">
    <location>
        <begin position="114"/>
        <end position="230"/>
    </location>
</feature>
<dbReference type="PROSITE" id="PS50835">
    <property type="entry name" value="IG_LIKE"/>
    <property type="match status" value="2"/>
</dbReference>
<dbReference type="InterPro" id="IPR036179">
    <property type="entry name" value="Ig-like_dom_sf"/>
</dbReference>
<dbReference type="PANTHER" id="PTHR10075:SF101">
    <property type="entry name" value="ZWEI IG DOMAIN PROTEIN ZIG-3"/>
    <property type="match status" value="1"/>
</dbReference>
<feature type="transmembrane region" description="Helical" evidence="2">
    <location>
        <begin position="270"/>
        <end position="289"/>
    </location>
</feature>
<keyword evidence="2" id="KW-0812">Transmembrane</keyword>
<dbReference type="Pfam" id="PF07679">
    <property type="entry name" value="I-set"/>
    <property type="match status" value="1"/>
</dbReference>
<dbReference type="SUPFAM" id="SSF48726">
    <property type="entry name" value="Immunoglobulin"/>
    <property type="match status" value="2"/>
</dbReference>
<evidence type="ECO:0000313" key="4">
    <source>
        <dbReference type="EMBL" id="CAH3188884.1"/>
    </source>
</evidence>
<evidence type="ECO:0000259" key="3">
    <source>
        <dbReference type="PROSITE" id="PS50835"/>
    </source>
</evidence>
<keyword evidence="2" id="KW-1133">Transmembrane helix</keyword>
<dbReference type="SMART" id="SM00409">
    <property type="entry name" value="IG"/>
    <property type="match status" value="2"/>
</dbReference>
<dbReference type="Pfam" id="PF13927">
    <property type="entry name" value="Ig_3"/>
    <property type="match status" value="1"/>
</dbReference>
<organism evidence="4 5">
    <name type="scientific">Porites evermanni</name>
    <dbReference type="NCBI Taxonomy" id="104178"/>
    <lineage>
        <taxon>Eukaryota</taxon>
        <taxon>Metazoa</taxon>
        <taxon>Cnidaria</taxon>
        <taxon>Anthozoa</taxon>
        <taxon>Hexacorallia</taxon>
        <taxon>Scleractinia</taxon>
        <taxon>Fungiina</taxon>
        <taxon>Poritidae</taxon>
        <taxon>Porites</taxon>
    </lineage>
</organism>
<feature type="domain" description="Ig-like" evidence="3">
    <location>
        <begin position="14"/>
        <end position="105"/>
    </location>
</feature>
<evidence type="ECO:0000256" key="1">
    <source>
        <dbReference type="ARBA" id="ARBA00023319"/>
    </source>
</evidence>
<keyword evidence="1" id="KW-0393">Immunoglobulin domain</keyword>
<proteinExistence type="predicted"/>
<protein>
    <recommendedName>
        <fullName evidence="3">Ig-like domain-containing protein</fullName>
    </recommendedName>
</protein>
<dbReference type="EMBL" id="CALNXI010002556">
    <property type="protein sequence ID" value="CAH3188884.1"/>
    <property type="molecule type" value="Genomic_DNA"/>
</dbReference>
<dbReference type="SMART" id="SM00408">
    <property type="entry name" value="IGc2"/>
    <property type="match status" value="2"/>
</dbReference>
<dbReference type="Gene3D" id="2.60.40.10">
    <property type="entry name" value="Immunoglobulins"/>
    <property type="match status" value="2"/>
</dbReference>
<dbReference type="InterPro" id="IPR003598">
    <property type="entry name" value="Ig_sub2"/>
</dbReference>
<reference evidence="4 5" key="1">
    <citation type="submission" date="2022-05" db="EMBL/GenBank/DDBJ databases">
        <authorList>
            <consortium name="Genoscope - CEA"/>
            <person name="William W."/>
        </authorList>
    </citation>
    <scope>NUCLEOTIDE SEQUENCE [LARGE SCALE GENOMIC DNA]</scope>
</reference>
<gene>
    <name evidence="4" type="ORF">PEVE_00018879</name>
</gene>
<name>A0ABN8SGA4_9CNID</name>
<dbReference type="PANTHER" id="PTHR10075">
    <property type="entry name" value="BASIGIN RELATED"/>
    <property type="match status" value="1"/>
</dbReference>
<dbReference type="InterPro" id="IPR013783">
    <property type="entry name" value="Ig-like_fold"/>
</dbReference>
<keyword evidence="5" id="KW-1185">Reference proteome</keyword>
<dbReference type="InterPro" id="IPR013098">
    <property type="entry name" value="Ig_I-set"/>
</dbReference>
<evidence type="ECO:0000313" key="5">
    <source>
        <dbReference type="Proteomes" id="UP001159427"/>
    </source>
</evidence>
<sequence>MILLTDFYSFSCNPAVPISSSPVQALSAKVGDTIELDCSVASQSNTEISWFKYGAPLRDITYRRTDGQSKSGKLLLDDLLLADSGNYTCSVNNRLGKINKTFALRVYESSSSYPIIKKSSMSNKTAVLGSEVIFHCHVASDSVTYVRWYFKGKTVETNTSSNSTSHKEFVRITNVLPVMVLSIVNSDNNGHRYRGEAMFVVQNISFKDEGKYICEAFNERGKTKCGAFLEVIKGNMMNLCFALFAGPSPSARELENNYAALFEPKQDIPFAFLVAIPITLLVVLLALFIRALEAAKRRCGAELVDKTDRNGDVVVFRDTSFNSNQESANQVIEKSIVISSSRLESPKLHGNSNHAKGGQITPLLENIMCEATPSSWDRCPFCDTKDFSGKRCSLVEELEWEGIDLVMGHGFEKVKLSREEEV</sequence>
<dbReference type="InterPro" id="IPR007110">
    <property type="entry name" value="Ig-like_dom"/>
</dbReference>
<dbReference type="InterPro" id="IPR003599">
    <property type="entry name" value="Ig_sub"/>
</dbReference>
<keyword evidence="2" id="KW-0472">Membrane</keyword>
<evidence type="ECO:0000256" key="2">
    <source>
        <dbReference type="SAM" id="Phobius"/>
    </source>
</evidence>